<gene>
    <name evidence="5" type="ORF">NF867_12480</name>
</gene>
<feature type="domain" description="Glycosyltransferase subfamily 4-like N-terminal" evidence="4">
    <location>
        <begin position="43"/>
        <end position="121"/>
    </location>
</feature>
<organism evidence="5 6">
    <name type="scientific">Solitalea agri</name>
    <dbReference type="NCBI Taxonomy" id="2953739"/>
    <lineage>
        <taxon>Bacteria</taxon>
        <taxon>Pseudomonadati</taxon>
        <taxon>Bacteroidota</taxon>
        <taxon>Sphingobacteriia</taxon>
        <taxon>Sphingobacteriales</taxon>
        <taxon>Sphingobacteriaceae</taxon>
        <taxon>Solitalea</taxon>
    </lineage>
</organism>
<dbReference type="InterPro" id="IPR028098">
    <property type="entry name" value="Glyco_trans_4-like_N"/>
</dbReference>
<evidence type="ECO:0000256" key="2">
    <source>
        <dbReference type="ARBA" id="ARBA00022679"/>
    </source>
</evidence>
<sequence length="321" mass="36743">MKILFITNMYPTKDHIYQGIHVKEQIEYLSQTQIFDHEIYIINGKASKLNYLKSIFQINKLICSKEIDILHIHFGLSGLFMLFNPFIKTPSVLTLHGSDITKPGLMQTITRIVARKVNRIIILNDKMRILLNTSLNNLYKIPCGINIDQFSLNRKNGATSDFIIGFPGDKNRPEKNYKLFKKIIIKLAEAHKNIKIIEFHNLTRAQVIEKLSTLDCLLMTSIREGSPQIIKEAMASGVPVISTNVGDVSNLLDSVEYCWVIDSFEPEQFTDKLAQLFLLRPEQRLTNGRSKIIDLKLDQASVTKRIYAIYENILSDNEKAS</sequence>
<keyword evidence="1" id="KW-0328">Glycosyltransferase</keyword>
<dbReference type="PANTHER" id="PTHR12526">
    <property type="entry name" value="GLYCOSYLTRANSFERASE"/>
    <property type="match status" value="1"/>
</dbReference>
<name>A0A9X2JFQ4_9SPHI</name>
<feature type="domain" description="Glycosyl transferase family 1" evidence="3">
    <location>
        <begin position="181"/>
        <end position="281"/>
    </location>
</feature>
<dbReference type="Pfam" id="PF00534">
    <property type="entry name" value="Glycos_transf_1"/>
    <property type="match status" value="1"/>
</dbReference>
<evidence type="ECO:0000256" key="1">
    <source>
        <dbReference type="ARBA" id="ARBA00022676"/>
    </source>
</evidence>
<keyword evidence="6" id="KW-1185">Reference proteome</keyword>
<dbReference type="AlphaFoldDB" id="A0A9X2JFQ4"/>
<dbReference type="RefSeq" id="WP_252588335.1">
    <property type="nucleotide sequence ID" value="NZ_JAMWYS010000037.1"/>
</dbReference>
<dbReference type="Pfam" id="PF13477">
    <property type="entry name" value="Glyco_trans_4_2"/>
    <property type="match status" value="1"/>
</dbReference>
<dbReference type="InterPro" id="IPR001296">
    <property type="entry name" value="Glyco_trans_1"/>
</dbReference>
<dbReference type="PANTHER" id="PTHR12526:SF510">
    <property type="entry name" value="D-INOSITOL 3-PHOSPHATE GLYCOSYLTRANSFERASE"/>
    <property type="match status" value="1"/>
</dbReference>
<reference evidence="5" key="1">
    <citation type="submission" date="2022-06" db="EMBL/GenBank/DDBJ databases">
        <title>Solitalea sp. MAHUQ-68 isolated from rhizospheric soil.</title>
        <authorList>
            <person name="Huq M.A."/>
        </authorList>
    </citation>
    <scope>NUCLEOTIDE SEQUENCE</scope>
    <source>
        <strain evidence="5">MAHUQ-68</strain>
    </source>
</reference>
<dbReference type="Gene3D" id="3.40.50.2000">
    <property type="entry name" value="Glycogen Phosphorylase B"/>
    <property type="match status" value="2"/>
</dbReference>
<dbReference type="Proteomes" id="UP001155182">
    <property type="component" value="Unassembled WGS sequence"/>
</dbReference>
<evidence type="ECO:0000313" key="5">
    <source>
        <dbReference type="EMBL" id="MCO4293681.1"/>
    </source>
</evidence>
<dbReference type="SUPFAM" id="SSF53756">
    <property type="entry name" value="UDP-Glycosyltransferase/glycogen phosphorylase"/>
    <property type="match status" value="1"/>
</dbReference>
<dbReference type="EMBL" id="JAMWYS010000037">
    <property type="protein sequence ID" value="MCO4293681.1"/>
    <property type="molecule type" value="Genomic_DNA"/>
</dbReference>
<keyword evidence="2" id="KW-0808">Transferase</keyword>
<evidence type="ECO:0000259" key="4">
    <source>
        <dbReference type="Pfam" id="PF13477"/>
    </source>
</evidence>
<comment type="caution">
    <text evidence="5">The sequence shown here is derived from an EMBL/GenBank/DDBJ whole genome shotgun (WGS) entry which is preliminary data.</text>
</comment>
<evidence type="ECO:0000259" key="3">
    <source>
        <dbReference type="Pfam" id="PF00534"/>
    </source>
</evidence>
<dbReference type="CDD" id="cd03801">
    <property type="entry name" value="GT4_PimA-like"/>
    <property type="match status" value="1"/>
</dbReference>
<proteinExistence type="predicted"/>
<evidence type="ECO:0000313" key="6">
    <source>
        <dbReference type="Proteomes" id="UP001155182"/>
    </source>
</evidence>
<protein>
    <submittedName>
        <fullName evidence="5">Glycosyltransferase family 4 protein</fullName>
    </submittedName>
</protein>
<accession>A0A9X2JFQ4</accession>
<dbReference type="GO" id="GO:0016757">
    <property type="term" value="F:glycosyltransferase activity"/>
    <property type="evidence" value="ECO:0007669"/>
    <property type="project" value="UniProtKB-KW"/>
</dbReference>